<dbReference type="Proteomes" id="UP000276133">
    <property type="component" value="Unassembled WGS sequence"/>
</dbReference>
<sequence length="78" mass="9343">MVKTKFLPFEIVSISLWNQNNSSWVRVRGENKKINTTDIAFFISNSKKWFIIFNIDLWKVQKDLKPSFKPSFIRCLLF</sequence>
<dbReference type="EMBL" id="REGN01003606">
    <property type="protein sequence ID" value="RNA21770.1"/>
    <property type="molecule type" value="Genomic_DNA"/>
</dbReference>
<proteinExistence type="predicted"/>
<evidence type="ECO:0000313" key="2">
    <source>
        <dbReference type="Proteomes" id="UP000276133"/>
    </source>
</evidence>
<evidence type="ECO:0000313" key="1">
    <source>
        <dbReference type="EMBL" id="RNA21770.1"/>
    </source>
</evidence>
<comment type="caution">
    <text evidence="1">The sequence shown here is derived from an EMBL/GenBank/DDBJ whole genome shotgun (WGS) entry which is preliminary data.</text>
</comment>
<organism evidence="1 2">
    <name type="scientific">Brachionus plicatilis</name>
    <name type="common">Marine rotifer</name>
    <name type="synonym">Brachionus muelleri</name>
    <dbReference type="NCBI Taxonomy" id="10195"/>
    <lineage>
        <taxon>Eukaryota</taxon>
        <taxon>Metazoa</taxon>
        <taxon>Spiralia</taxon>
        <taxon>Gnathifera</taxon>
        <taxon>Rotifera</taxon>
        <taxon>Eurotatoria</taxon>
        <taxon>Monogononta</taxon>
        <taxon>Pseudotrocha</taxon>
        <taxon>Ploima</taxon>
        <taxon>Brachionidae</taxon>
        <taxon>Brachionus</taxon>
    </lineage>
</organism>
<keyword evidence="2" id="KW-1185">Reference proteome</keyword>
<protein>
    <submittedName>
        <fullName evidence="1">Uncharacterized protein</fullName>
    </submittedName>
</protein>
<accession>A0A3M7RE23</accession>
<dbReference type="AlphaFoldDB" id="A0A3M7RE23"/>
<name>A0A3M7RE23_BRAPC</name>
<reference evidence="1 2" key="1">
    <citation type="journal article" date="2018" name="Sci. Rep.">
        <title>Genomic signatures of local adaptation to the degree of environmental predictability in rotifers.</title>
        <authorList>
            <person name="Franch-Gras L."/>
            <person name="Hahn C."/>
            <person name="Garcia-Roger E.M."/>
            <person name="Carmona M.J."/>
            <person name="Serra M."/>
            <person name="Gomez A."/>
        </authorList>
    </citation>
    <scope>NUCLEOTIDE SEQUENCE [LARGE SCALE GENOMIC DNA]</scope>
    <source>
        <strain evidence="1">HYR1</strain>
    </source>
</reference>
<gene>
    <name evidence="1" type="ORF">BpHYR1_052803</name>
</gene>